<proteinExistence type="predicted"/>
<organism evidence="3">
    <name type="scientific">bioreactor metagenome</name>
    <dbReference type="NCBI Taxonomy" id="1076179"/>
    <lineage>
        <taxon>unclassified sequences</taxon>
        <taxon>metagenomes</taxon>
        <taxon>ecological metagenomes</taxon>
    </lineage>
</organism>
<gene>
    <name evidence="3" type="ORF">SDC9_148086</name>
</gene>
<evidence type="ECO:0000313" key="3">
    <source>
        <dbReference type="EMBL" id="MPN00888.1"/>
    </source>
</evidence>
<dbReference type="EMBL" id="VSSQ01046916">
    <property type="protein sequence ID" value="MPN00888.1"/>
    <property type="molecule type" value="Genomic_DNA"/>
</dbReference>
<keyword evidence="2" id="KW-0812">Transmembrane</keyword>
<accession>A0A645EFW8</accession>
<name>A0A645EFW8_9ZZZZ</name>
<dbReference type="AlphaFoldDB" id="A0A645EFW8"/>
<reference evidence="3" key="1">
    <citation type="submission" date="2019-08" db="EMBL/GenBank/DDBJ databases">
        <authorList>
            <person name="Kucharzyk K."/>
            <person name="Murdoch R.W."/>
            <person name="Higgins S."/>
            <person name="Loffler F."/>
        </authorList>
    </citation>
    <scope>NUCLEOTIDE SEQUENCE</scope>
</reference>
<evidence type="ECO:0000256" key="1">
    <source>
        <dbReference type="SAM" id="MobiDB-lite"/>
    </source>
</evidence>
<evidence type="ECO:0000256" key="2">
    <source>
        <dbReference type="SAM" id="Phobius"/>
    </source>
</evidence>
<protein>
    <submittedName>
        <fullName evidence="3">Uncharacterized protein</fullName>
    </submittedName>
</protein>
<feature type="region of interest" description="Disordered" evidence="1">
    <location>
        <begin position="72"/>
        <end position="121"/>
    </location>
</feature>
<comment type="caution">
    <text evidence="3">The sequence shown here is derived from an EMBL/GenBank/DDBJ whole genome shotgun (WGS) entry which is preliminary data.</text>
</comment>
<sequence length="183" mass="20128">MQYSTNLYDVDFGYTTGNGNEMHCEIRVGLKENYYNDIDLEFCYVDSQGNRSNFYCYKLFEAQQITSQAIKTTAAHSSEKTTKEKKTTKKTTGKSTASKYNTKKYTTKSSSGSGGKTNGTYSSDVSYNEADAGDDVEYETKIVSAEPMKSESSAEKYIIIASSAVLLVGAGAILVMITGNRKK</sequence>
<keyword evidence="2" id="KW-1133">Transmembrane helix</keyword>
<keyword evidence="2" id="KW-0472">Membrane</keyword>
<feature type="transmembrane region" description="Helical" evidence="2">
    <location>
        <begin position="157"/>
        <end position="177"/>
    </location>
</feature>